<proteinExistence type="predicted"/>
<organism evidence="2">
    <name type="scientific">uncultured Caudovirales phage</name>
    <dbReference type="NCBI Taxonomy" id="2100421"/>
    <lineage>
        <taxon>Viruses</taxon>
        <taxon>Duplodnaviria</taxon>
        <taxon>Heunggongvirae</taxon>
        <taxon>Uroviricota</taxon>
        <taxon>Caudoviricetes</taxon>
        <taxon>Peduoviridae</taxon>
        <taxon>Maltschvirus</taxon>
        <taxon>Maltschvirus maltsch</taxon>
    </lineage>
</organism>
<evidence type="ECO:0000313" key="1">
    <source>
        <dbReference type="EMBL" id="CAB4171938.1"/>
    </source>
</evidence>
<name>A0A6J5QEI2_9CAUD</name>
<gene>
    <name evidence="2" type="ORF">UFOVP1007_23</name>
    <name evidence="3" type="ORF">UFOVP1159_23</name>
    <name evidence="1" type="ORF">UFOVP927_40</name>
</gene>
<dbReference type="EMBL" id="LR796868">
    <property type="protein sequence ID" value="CAB4171938.1"/>
    <property type="molecule type" value="Genomic_DNA"/>
</dbReference>
<evidence type="ECO:0000313" key="3">
    <source>
        <dbReference type="EMBL" id="CAB4187368.1"/>
    </source>
</evidence>
<protein>
    <submittedName>
        <fullName evidence="2">Uncharacterized protein</fullName>
    </submittedName>
</protein>
<dbReference type="EMBL" id="LR796958">
    <property type="protein sequence ID" value="CAB4178104.1"/>
    <property type="molecule type" value="Genomic_DNA"/>
</dbReference>
<evidence type="ECO:0000313" key="2">
    <source>
        <dbReference type="EMBL" id="CAB4178104.1"/>
    </source>
</evidence>
<dbReference type="EMBL" id="LR797108">
    <property type="protein sequence ID" value="CAB4187368.1"/>
    <property type="molecule type" value="Genomic_DNA"/>
</dbReference>
<sequence>MPTVSSAFTYSPVARPTVLISTQTASSSASIEFTRLSGYDKYFLVFSNLIPTAAGSLLNFYVGTGYVPTYLTSDYNFQYFSQDVNNATSFSSGGAGSEAPITGNLTALKGGSNGRVNGNIDISGMINGTDACAHWVAQFGGSASTANTASARGSSLLASGNTTVKTALKLQFSATTILSGKVSLYGLSQ</sequence>
<reference evidence="2" key="1">
    <citation type="submission" date="2020-05" db="EMBL/GenBank/DDBJ databases">
        <authorList>
            <person name="Chiriac C."/>
            <person name="Salcher M."/>
            <person name="Ghai R."/>
            <person name="Kavagutti S V."/>
        </authorList>
    </citation>
    <scope>NUCLEOTIDE SEQUENCE</scope>
</reference>
<accession>A0A6J5QEI2</accession>